<dbReference type="AlphaFoldDB" id="A0A098S2J3"/>
<dbReference type="GO" id="GO:0016787">
    <property type="term" value="F:hydrolase activity"/>
    <property type="evidence" value="ECO:0007669"/>
    <property type="project" value="UniProtKB-KW"/>
</dbReference>
<dbReference type="Gene3D" id="3.40.720.10">
    <property type="entry name" value="Alkaline Phosphatase, subunit A"/>
    <property type="match status" value="1"/>
</dbReference>
<proteinExistence type="inferred from homology"/>
<evidence type="ECO:0000313" key="5">
    <source>
        <dbReference type="EMBL" id="KGE86028.1"/>
    </source>
</evidence>
<reference evidence="5 6" key="1">
    <citation type="journal article" date="2014" name="Int. J. Syst. Evol. Microbiol.">
        <title>Phaeodactylibacter xiamenensis gen. nov., sp. nov., a member of the family Saprospiraceae isolated from the marine alga Phaeodactylum tricornutum.</title>
        <authorList>
            <person name="Chen Z.Jr."/>
            <person name="Lei X."/>
            <person name="Lai Q."/>
            <person name="Li Y."/>
            <person name="Zhang B."/>
            <person name="Zhang J."/>
            <person name="Zhang H."/>
            <person name="Yang L."/>
            <person name="Zheng W."/>
            <person name="Tian Y."/>
            <person name="Yu Z."/>
            <person name="Xu H.Jr."/>
            <person name="Zheng T."/>
        </authorList>
    </citation>
    <scope>NUCLEOTIDE SEQUENCE [LARGE SCALE GENOMIC DNA]</scope>
    <source>
        <strain evidence="5 6">KD52</strain>
    </source>
</reference>
<evidence type="ECO:0000256" key="2">
    <source>
        <dbReference type="ARBA" id="ARBA00022801"/>
    </source>
</evidence>
<dbReference type="SUPFAM" id="SSF53649">
    <property type="entry name" value="Alkaline phosphatase-like"/>
    <property type="match status" value="1"/>
</dbReference>
<dbReference type="Pfam" id="PF00884">
    <property type="entry name" value="Sulfatase"/>
    <property type="match status" value="1"/>
</dbReference>
<dbReference type="PANTHER" id="PTHR43751">
    <property type="entry name" value="SULFATASE"/>
    <property type="match status" value="1"/>
</dbReference>
<feature type="chain" id="PRO_5001947774" evidence="3">
    <location>
        <begin position="24"/>
        <end position="515"/>
    </location>
</feature>
<dbReference type="PANTHER" id="PTHR43751:SF3">
    <property type="entry name" value="SULFATASE N-TERMINAL DOMAIN-CONTAINING PROTEIN"/>
    <property type="match status" value="1"/>
</dbReference>
<protein>
    <submittedName>
        <fullName evidence="5">Arylsulfatase</fullName>
    </submittedName>
</protein>
<evidence type="ECO:0000313" key="6">
    <source>
        <dbReference type="Proteomes" id="UP000029736"/>
    </source>
</evidence>
<dbReference type="CDD" id="cd16143">
    <property type="entry name" value="ARS_like"/>
    <property type="match status" value="1"/>
</dbReference>
<name>A0A098S2J3_9BACT</name>
<evidence type="ECO:0000259" key="4">
    <source>
        <dbReference type="Pfam" id="PF00884"/>
    </source>
</evidence>
<dbReference type="InterPro" id="IPR017850">
    <property type="entry name" value="Alkaline_phosphatase_core_sf"/>
</dbReference>
<feature type="domain" description="Sulfatase N-terminal" evidence="4">
    <location>
        <begin position="34"/>
        <end position="407"/>
    </location>
</feature>
<evidence type="ECO:0000256" key="3">
    <source>
        <dbReference type="SAM" id="SignalP"/>
    </source>
</evidence>
<dbReference type="PROSITE" id="PS00523">
    <property type="entry name" value="SULFATASE_1"/>
    <property type="match status" value="1"/>
</dbReference>
<feature type="signal peptide" evidence="3">
    <location>
        <begin position="1"/>
        <end position="23"/>
    </location>
</feature>
<dbReference type="OrthoDB" id="9764377at2"/>
<gene>
    <name evidence="5" type="ORF">IX84_23055</name>
</gene>
<keyword evidence="2" id="KW-0378">Hydrolase</keyword>
<accession>A0A098S2J3</accession>
<dbReference type="InterPro" id="IPR052701">
    <property type="entry name" value="GAG_Ulvan_Degrading_Sulfatases"/>
</dbReference>
<organism evidence="5 6">
    <name type="scientific">Phaeodactylibacter xiamenensis</name>
    <dbReference type="NCBI Taxonomy" id="1524460"/>
    <lineage>
        <taxon>Bacteria</taxon>
        <taxon>Pseudomonadati</taxon>
        <taxon>Bacteroidota</taxon>
        <taxon>Saprospiria</taxon>
        <taxon>Saprospirales</taxon>
        <taxon>Haliscomenobacteraceae</taxon>
        <taxon>Phaeodactylibacter</taxon>
    </lineage>
</organism>
<dbReference type="Proteomes" id="UP000029736">
    <property type="component" value="Unassembled WGS sequence"/>
</dbReference>
<keyword evidence="3" id="KW-0732">Signal</keyword>
<evidence type="ECO:0000256" key="1">
    <source>
        <dbReference type="ARBA" id="ARBA00008779"/>
    </source>
</evidence>
<dbReference type="RefSeq" id="WP_044225962.1">
    <property type="nucleotide sequence ID" value="NZ_JBKAGJ010000002.1"/>
</dbReference>
<sequence length="515" mass="56457">MLKPTLLYSLFLLSLCLSCSSGAAPEEPTANAQPNILFIYVDDLGYGDLSCYGATDIQTPNIDRLASGGRLFTDAHCAAATCSPSRYALLTGNYAFRQKAAVLPGDAPLMIRPGTPTLPAMLKEEGYRTGVVGKWHLGLGDGDLDWNEEIKPGPLEIGFDYCFLLPSTGDRVPSVYVEQHEVLNLDPADPLQVSFTDDPSGGSPYDTPTGLSHPELLKMPADTQHSGTIINGVSRIGFMAGGEAAHFRDEDFPYSFPEKAIQFMAQEKGQPFFLYYAFHDIHVPRIVHPRFEGKSKMGPRGDAILQMDWVTGQLMKTLDSLGIAENTLVFFSSDNGPVLDDGYTDQAVEKLGDHQPAGPYRGGKYSIYEGGNRVPTILRWPGKITPGRSTALWNQVDLYASIAELLGHELQEAEAKDSKALWPALSGQSDEGRSVMLEEAFTLGLRQGQWKYIVPTEKEFPWIKGIKDIEGGISTEPQLYNLSEDPGEQNNLAATYPEKVQAMAAELERIQNLDQ</sequence>
<dbReference type="PROSITE" id="PS00149">
    <property type="entry name" value="SULFATASE_2"/>
    <property type="match status" value="1"/>
</dbReference>
<keyword evidence="6" id="KW-1185">Reference proteome</keyword>
<dbReference type="InterPro" id="IPR024607">
    <property type="entry name" value="Sulfatase_CS"/>
</dbReference>
<dbReference type="EMBL" id="JPOS01000082">
    <property type="protein sequence ID" value="KGE86028.1"/>
    <property type="molecule type" value="Genomic_DNA"/>
</dbReference>
<comment type="caution">
    <text evidence="5">The sequence shown here is derived from an EMBL/GenBank/DDBJ whole genome shotgun (WGS) entry which is preliminary data.</text>
</comment>
<dbReference type="InterPro" id="IPR000917">
    <property type="entry name" value="Sulfatase_N"/>
</dbReference>
<comment type="similarity">
    <text evidence="1">Belongs to the sulfatase family.</text>
</comment>
<dbReference type="STRING" id="1524460.IX84_23055"/>
<dbReference type="Gene3D" id="3.30.1120.10">
    <property type="match status" value="1"/>
</dbReference>